<dbReference type="PANTHER" id="PTHR24346">
    <property type="entry name" value="MAP/MICROTUBULE AFFINITY-REGULATING KINASE"/>
    <property type="match status" value="1"/>
</dbReference>
<dbReference type="Proteomes" id="UP001235939">
    <property type="component" value="Chromosome 01"/>
</dbReference>
<reference evidence="5 6" key="1">
    <citation type="submission" date="2022-01" db="EMBL/GenBank/DDBJ databases">
        <title>A chromosomal length assembly of Cordylochernes scorpioides.</title>
        <authorList>
            <person name="Zeh D."/>
            <person name="Zeh J."/>
        </authorList>
    </citation>
    <scope>NUCLEOTIDE SEQUENCE [LARGE SCALE GENOMIC DNA]</scope>
    <source>
        <strain evidence="5">IN4F17</strain>
        <tissue evidence="5">Whole Body</tissue>
    </source>
</reference>
<dbReference type="InterPro" id="IPR000719">
    <property type="entry name" value="Prot_kinase_dom"/>
</dbReference>
<dbReference type="EMBL" id="CP092863">
    <property type="protein sequence ID" value="UYV61463.1"/>
    <property type="molecule type" value="Genomic_DNA"/>
</dbReference>
<dbReference type="Gene3D" id="1.10.510.10">
    <property type="entry name" value="Transferase(Phosphotransferase) domain 1"/>
    <property type="match status" value="1"/>
</dbReference>
<evidence type="ECO:0000313" key="5">
    <source>
        <dbReference type="EMBL" id="UYV61463.1"/>
    </source>
</evidence>
<evidence type="ECO:0000256" key="1">
    <source>
        <dbReference type="ARBA" id="ARBA00022741"/>
    </source>
</evidence>
<keyword evidence="1 3" id="KW-0547">Nucleotide-binding</keyword>
<dbReference type="SMART" id="SM00220">
    <property type="entry name" value="S_TKc"/>
    <property type="match status" value="1"/>
</dbReference>
<keyword evidence="2 3" id="KW-0067">ATP-binding</keyword>
<keyword evidence="6" id="KW-1185">Reference proteome</keyword>
<dbReference type="CDD" id="cd00130">
    <property type="entry name" value="PAS"/>
    <property type="match status" value="1"/>
</dbReference>
<dbReference type="PROSITE" id="PS50011">
    <property type="entry name" value="PROTEIN_KINASE_DOM"/>
    <property type="match status" value="1"/>
</dbReference>
<accession>A0ABY6JZA8</accession>
<proteinExistence type="predicted"/>
<protein>
    <submittedName>
        <fullName evidence="5">PASK</fullName>
    </submittedName>
</protein>
<dbReference type="Gene3D" id="3.30.200.20">
    <property type="entry name" value="Phosphorylase Kinase, domain 1"/>
    <property type="match status" value="1"/>
</dbReference>
<dbReference type="InterPro" id="IPR008271">
    <property type="entry name" value="Ser/Thr_kinase_AS"/>
</dbReference>
<evidence type="ECO:0000313" key="6">
    <source>
        <dbReference type="Proteomes" id="UP001235939"/>
    </source>
</evidence>
<evidence type="ECO:0000256" key="2">
    <source>
        <dbReference type="ARBA" id="ARBA00022840"/>
    </source>
</evidence>
<evidence type="ECO:0000259" key="4">
    <source>
        <dbReference type="PROSITE" id="PS50011"/>
    </source>
</evidence>
<dbReference type="PROSITE" id="PS00108">
    <property type="entry name" value="PROTEIN_KINASE_ST"/>
    <property type="match status" value="1"/>
</dbReference>
<dbReference type="InterPro" id="IPR000014">
    <property type="entry name" value="PAS"/>
</dbReference>
<dbReference type="PROSITE" id="PS00107">
    <property type="entry name" value="PROTEIN_KINASE_ATP"/>
    <property type="match status" value="1"/>
</dbReference>
<gene>
    <name evidence="5" type="ORF">LAZ67_1004921</name>
</gene>
<sequence length="619" mass="68309">MASVLLQIPASQLVGRCLSDFMAPVQMEQLAMSETELEGSGKLVVVSGKVMELVVPDGSVVPVSVWIRRLFNEQDSRCLVVMEPVDRTSAWLDLDSQGCVKLCHPSAVDLFGCSSPGDLVGLQVSQLIPALGLPADTSVIPQVVIAACYVAGAPTCGVSVLRCTVWAYTNISGLITLLPDGTIHSCNTNFSQMLFGFSQDQLVGKRRTPCLWRQDEEEDLIIPLGSDGETTAESLSGELPRPPNPMGQLCLEDTADMLQGLCLAGHGSPQPPTPLPEGSTTSFGRHKDGSDLAVFYQVKRVELDSPDQRTLYCLWVCRDGEIPALDTSVQYDSRDCDSGLYSDHYTTLKQIGKGAFGCVKMSYRNSDGLMAITKFICKKKVYDDSWVWDPARSQRVPMEVHLLTTLKHPNIVEVLDVFENDHFYQVVMEKHGAGMDLFEFIDRSPHIDEGLASYMFRQVVSALTYLHSLNILHRDVKDENIILDQAFHVKLIDFGSAAVMEPGRVFTTFCGTLVYCSPEVLRGQGYRGPELEMWALGVTLYTLVFGENPWQDVEETMAAVLPNPPPSPVSPDLWDLLRSMLHPDPEQRCTLPRCAAHPWTNLPVQAGEYRLQDIIHAGS</sequence>
<dbReference type="SUPFAM" id="SSF56112">
    <property type="entry name" value="Protein kinase-like (PK-like)"/>
    <property type="match status" value="1"/>
</dbReference>
<dbReference type="InterPro" id="IPR011009">
    <property type="entry name" value="Kinase-like_dom_sf"/>
</dbReference>
<dbReference type="InterPro" id="IPR017441">
    <property type="entry name" value="Protein_kinase_ATP_BS"/>
</dbReference>
<name>A0ABY6JZA8_9ARAC</name>
<feature type="binding site" evidence="3">
    <location>
        <position position="378"/>
    </location>
    <ligand>
        <name>ATP</name>
        <dbReference type="ChEBI" id="CHEBI:30616"/>
    </ligand>
</feature>
<evidence type="ECO:0000256" key="3">
    <source>
        <dbReference type="PROSITE-ProRule" id="PRU10141"/>
    </source>
</evidence>
<dbReference type="Pfam" id="PF00069">
    <property type="entry name" value="Pkinase"/>
    <property type="match status" value="1"/>
</dbReference>
<organism evidence="5 6">
    <name type="scientific">Cordylochernes scorpioides</name>
    <dbReference type="NCBI Taxonomy" id="51811"/>
    <lineage>
        <taxon>Eukaryota</taxon>
        <taxon>Metazoa</taxon>
        <taxon>Ecdysozoa</taxon>
        <taxon>Arthropoda</taxon>
        <taxon>Chelicerata</taxon>
        <taxon>Arachnida</taxon>
        <taxon>Pseudoscorpiones</taxon>
        <taxon>Cheliferoidea</taxon>
        <taxon>Chernetidae</taxon>
        <taxon>Cordylochernes</taxon>
    </lineage>
</organism>
<feature type="domain" description="Protein kinase" evidence="4">
    <location>
        <begin position="345"/>
        <end position="600"/>
    </location>
</feature>
<dbReference type="Gene3D" id="3.30.450.20">
    <property type="entry name" value="PAS domain"/>
    <property type="match status" value="1"/>
</dbReference>
<dbReference type="PANTHER" id="PTHR24346:SF51">
    <property type="entry name" value="PAS DOMAIN-CONTAINING SERINE_THREONINE-PROTEIN KINASE"/>
    <property type="match status" value="1"/>
</dbReference>